<feature type="compositionally biased region" description="Polar residues" evidence="8">
    <location>
        <begin position="96"/>
        <end position="105"/>
    </location>
</feature>
<dbReference type="GO" id="GO:0005814">
    <property type="term" value="C:centriole"/>
    <property type="evidence" value="ECO:0007669"/>
    <property type="project" value="UniProtKB-SubCell"/>
</dbReference>
<dbReference type="InterPro" id="IPR027918">
    <property type="entry name" value="HYLS1_C_dom"/>
</dbReference>
<dbReference type="Proteomes" id="UP000694523">
    <property type="component" value="Unplaced"/>
</dbReference>
<sequence>MDTLEFSEAEIQQQLELLGYKNISKEKLQEFKKDLDNLIRSGEWTTLVLAAQNRQVAPPLERLDAYSRHSVAPKPSVHVGRPNRLQTEPDPDDTLQTDSYMSTPGSGERGRLIKRKVLRKHKGQSLVCDESIYSEDSASYLDERLADLHLSTAAQRESENEEPTSHSESPGSESLSEGAFESYVRGRSRSQSDGDIRPKPKSCDLICSFIYSQYSLWCIFMRSSLCRYFQYKQLWDLFKLPGENDRKALRWEIRERLAHQPPLPKPRKVLVPNTYTVPTEKKRSALRWEIRNELATGNLPLSFNYRF</sequence>
<dbReference type="AlphaFoldDB" id="A0A8C6U0M4"/>
<dbReference type="PANTHER" id="PTHR34174:SF1">
    <property type="entry name" value="CENTRIOLAR AND CILIOGENESIS-ASSOCIATED PROTEIN HYLS1"/>
    <property type="match status" value="1"/>
</dbReference>
<accession>A0A8C6U0M4</accession>
<evidence type="ECO:0000313" key="10">
    <source>
        <dbReference type="Ensembl" id="ENSNMLP00000026866.1"/>
    </source>
</evidence>
<feature type="compositionally biased region" description="Low complexity" evidence="8">
    <location>
        <begin position="166"/>
        <end position="178"/>
    </location>
</feature>
<evidence type="ECO:0000256" key="1">
    <source>
        <dbReference type="ARBA" id="ARBA00004114"/>
    </source>
</evidence>
<protein>
    <recommendedName>
        <fullName evidence="9">Centriolar and ciliogenesis-associated protein HYLS1 C-terminal domain-containing protein</fullName>
    </recommendedName>
</protein>
<evidence type="ECO:0000256" key="7">
    <source>
        <dbReference type="ARBA" id="ARBA00023273"/>
    </source>
</evidence>
<evidence type="ECO:0000259" key="9">
    <source>
        <dbReference type="Pfam" id="PF15311"/>
    </source>
</evidence>
<proteinExistence type="inferred from homology"/>
<evidence type="ECO:0000256" key="2">
    <source>
        <dbReference type="ARBA" id="ARBA00004138"/>
    </source>
</evidence>
<feature type="domain" description="Centriolar and ciliogenesis-associated protein HYLS1 C-terminal" evidence="9">
    <location>
        <begin position="226"/>
        <end position="295"/>
    </location>
</feature>
<keyword evidence="11" id="KW-1185">Reference proteome</keyword>
<keyword evidence="4" id="KW-0963">Cytoplasm</keyword>
<comment type="similarity">
    <text evidence="3">Belongs to the HYLS1 family.</text>
</comment>
<keyword evidence="6" id="KW-0206">Cytoskeleton</keyword>
<evidence type="ECO:0000256" key="8">
    <source>
        <dbReference type="SAM" id="MobiDB-lite"/>
    </source>
</evidence>
<evidence type="ECO:0000256" key="5">
    <source>
        <dbReference type="ARBA" id="ARBA00022794"/>
    </source>
</evidence>
<dbReference type="PANTHER" id="PTHR34174">
    <property type="entry name" value="HYDROLETHALUS SYNDROME PROTEIN 1"/>
    <property type="match status" value="1"/>
</dbReference>
<feature type="region of interest" description="Disordered" evidence="8">
    <location>
        <begin position="67"/>
        <end position="114"/>
    </location>
</feature>
<dbReference type="GO" id="GO:0060271">
    <property type="term" value="P:cilium assembly"/>
    <property type="evidence" value="ECO:0007669"/>
    <property type="project" value="TreeGrafter"/>
</dbReference>
<comment type="subcellular location">
    <subcellularLocation>
        <location evidence="2">Cell projection</location>
        <location evidence="2">Cilium</location>
    </subcellularLocation>
    <subcellularLocation>
        <location evidence="1">Cytoplasm</location>
        <location evidence="1">Cytoskeleton</location>
        <location evidence="1">Microtubule organizing center</location>
        <location evidence="1">Centrosome</location>
        <location evidence="1">Centriole</location>
    </subcellularLocation>
</comment>
<keyword evidence="7" id="KW-0966">Cell projection</keyword>
<dbReference type="Ensembl" id="ENSNMLT00000030028.1">
    <property type="protein sequence ID" value="ENSNMLP00000026866.1"/>
    <property type="gene ID" value="ENSNMLG00000017148.1"/>
</dbReference>
<feature type="region of interest" description="Disordered" evidence="8">
    <location>
        <begin position="154"/>
        <end position="197"/>
    </location>
</feature>
<evidence type="ECO:0000256" key="4">
    <source>
        <dbReference type="ARBA" id="ARBA00022490"/>
    </source>
</evidence>
<keyword evidence="5" id="KW-0970">Cilium biogenesis/degradation</keyword>
<reference evidence="10" key="1">
    <citation type="submission" date="2025-08" db="UniProtKB">
        <authorList>
            <consortium name="Ensembl"/>
        </authorList>
    </citation>
    <scope>IDENTIFICATION</scope>
</reference>
<reference evidence="10" key="2">
    <citation type="submission" date="2025-09" db="UniProtKB">
        <authorList>
            <consortium name="Ensembl"/>
        </authorList>
    </citation>
    <scope>IDENTIFICATION</scope>
</reference>
<dbReference type="Pfam" id="PF15311">
    <property type="entry name" value="HYLS1_C"/>
    <property type="match status" value="1"/>
</dbReference>
<evidence type="ECO:0000313" key="11">
    <source>
        <dbReference type="Proteomes" id="UP000694523"/>
    </source>
</evidence>
<evidence type="ECO:0000256" key="3">
    <source>
        <dbReference type="ARBA" id="ARBA00010091"/>
    </source>
</evidence>
<dbReference type="GO" id="GO:0097730">
    <property type="term" value="C:non-motile cilium"/>
    <property type="evidence" value="ECO:0007669"/>
    <property type="project" value="TreeGrafter"/>
</dbReference>
<dbReference type="InterPro" id="IPR052319">
    <property type="entry name" value="Centriolar_ciliogenesis_assoc"/>
</dbReference>
<evidence type="ECO:0000256" key="6">
    <source>
        <dbReference type="ARBA" id="ARBA00023212"/>
    </source>
</evidence>
<organism evidence="10 11">
    <name type="scientific">Neogobius melanostomus</name>
    <name type="common">round goby</name>
    <dbReference type="NCBI Taxonomy" id="47308"/>
    <lineage>
        <taxon>Eukaryota</taxon>
        <taxon>Metazoa</taxon>
        <taxon>Chordata</taxon>
        <taxon>Craniata</taxon>
        <taxon>Vertebrata</taxon>
        <taxon>Euteleostomi</taxon>
        <taxon>Actinopterygii</taxon>
        <taxon>Neopterygii</taxon>
        <taxon>Teleostei</taxon>
        <taxon>Neoteleostei</taxon>
        <taxon>Acanthomorphata</taxon>
        <taxon>Gobiaria</taxon>
        <taxon>Gobiiformes</taxon>
        <taxon>Gobioidei</taxon>
        <taxon>Gobiidae</taxon>
        <taxon>Benthophilinae</taxon>
        <taxon>Neogobiini</taxon>
        <taxon>Neogobius</taxon>
    </lineage>
</organism>
<name>A0A8C6U0M4_9GOBI</name>